<comment type="caution">
    <text evidence="3">The sequence shown here is derived from an EMBL/GenBank/DDBJ whole genome shotgun (WGS) entry which is preliminary data.</text>
</comment>
<evidence type="ECO:0000256" key="2">
    <source>
        <dbReference type="ARBA" id="ARBA00022679"/>
    </source>
</evidence>
<dbReference type="EMBL" id="LAPT01000002">
    <property type="protein sequence ID" value="PXF33124.1"/>
    <property type="molecule type" value="Genomic_DNA"/>
</dbReference>
<evidence type="ECO:0000313" key="3">
    <source>
        <dbReference type="EMBL" id="PXF33124.1"/>
    </source>
</evidence>
<keyword evidence="4" id="KW-1185">Reference proteome</keyword>
<dbReference type="PANTHER" id="PTHR30160">
    <property type="entry name" value="TETRAACYLDISACCHARIDE 4'-KINASE-RELATED"/>
    <property type="match status" value="1"/>
</dbReference>
<keyword evidence="1" id="KW-0328">Glycosyltransferase</keyword>
<keyword evidence="2" id="KW-0808">Transferase</keyword>
<name>A0ABX5M2H8_9GAMM</name>
<dbReference type="Pfam" id="PF01075">
    <property type="entry name" value="Glyco_transf_9"/>
    <property type="match status" value="1"/>
</dbReference>
<dbReference type="SUPFAM" id="SSF53756">
    <property type="entry name" value="UDP-Glycosyltransferase/glycogen phosphorylase"/>
    <property type="match status" value="1"/>
</dbReference>
<dbReference type="InterPro" id="IPR051199">
    <property type="entry name" value="LPS_LOS_Heptosyltrfase"/>
</dbReference>
<dbReference type="Gene3D" id="3.40.50.2000">
    <property type="entry name" value="Glycogen Phosphorylase B"/>
    <property type="match status" value="2"/>
</dbReference>
<dbReference type="InterPro" id="IPR002201">
    <property type="entry name" value="Glyco_trans_9"/>
</dbReference>
<gene>
    <name evidence="3" type="ORF">WH50_01020</name>
</gene>
<dbReference type="CDD" id="cd03789">
    <property type="entry name" value="GT9_LPS_heptosyltransferase"/>
    <property type="match status" value="1"/>
</dbReference>
<dbReference type="Proteomes" id="UP000248090">
    <property type="component" value="Unassembled WGS sequence"/>
</dbReference>
<dbReference type="NCBIfam" id="TIGR02201">
    <property type="entry name" value="heptsyl_trn_III"/>
    <property type="match status" value="1"/>
</dbReference>
<reference evidence="3 4" key="1">
    <citation type="submission" date="2015-03" db="EMBL/GenBank/DDBJ databases">
        <authorList>
            <person name="Krishnan R."/>
            <person name="Midha S."/>
            <person name="Patil P.B."/>
            <person name="Rameshkumar N."/>
        </authorList>
    </citation>
    <scope>NUCLEOTIDE SEQUENCE [LARGE SCALE GENOMIC DNA]</scope>
    <source>
        <strain evidence="3 4">L1E11</strain>
    </source>
</reference>
<evidence type="ECO:0000313" key="4">
    <source>
        <dbReference type="Proteomes" id="UP000248090"/>
    </source>
</evidence>
<protein>
    <submittedName>
        <fullName evidence="3">Heptosyltransferase</fullName>
    </submittedName>
</protein>
<evidence type="ECO:0000256" key="1">
    <source>
        <dbReference type="ARBA" id="ARBA00022676"/>
    </source>
</evidence>
<sequence>MLTDTLGPKDAVDFSTVKRVLVIKLRHHGDVLLTSPVFQVLQNHYPHLEVDALVYDDTRPMLEHHPAVRQIHTVGREWKHFGPYAKFKAELALLRDLKLQRYDLVIHLTESRRGAWLCRMLKPRYAVVRRYENRRDKFWLNSFTHHYKSIGGNRRHTVEMHLDALRRIGLQASEDERRLVMCLDSEAEQRVNELFKLSKLKGRYIHIHPTSRWLFKCWSVEKCSQLINRLSASGHQIVLTAAPSSDELKMIEQITSRLTMPIVNLSGQLRLQDLAVVVARARLFIGVDSVPMHIAAAQQTPCVTMFGPSGEVEWGPWQSPHQLITSDRHPCRPCGQDGCGNSKVSDCLEQLGLDRVVNAVQLMLTQAEQ</sequence>
<dbReference type="InterPro" id="IPR011916">
    <property type="entry name" value="LipoPS_heptosylTferase-III"/>
</dbReference>
<organism evidence="3 4">
    <name type="scientific">Pokkaliibacter plantistimulans</name>
    <dbReference type="NCBI Taxonomy" id="1635171"/>
    <lineage>
        <taxon>Bacteria</taxon>
        <taxon>Pseudomonadati</taxon>
        <taxon>Pseudomonadota</taxon>
        <taxon>Gammaproteobacteria</taxon>
        <taxon>Oceanospirillales</taxon>
        <taxon>Balneatrichaceae</taxon>
        <taxon>Pokkaliibacter</taxon>
    </lineage>
</organism>
<accession>A0ABX5M2H8</accession>
<proteinExistence type="predicted"/>
<dbReference type="PANTHER" id="PTHR30160:SF1">
    <property type="entry name" value="LIPOPOLYSACCHARIDE 1,2-N-ACETYLGLUCOSAMINETRANSFERASE-RELATED"/>
    <property type="match status" value="1"/>
</dbReference>